<dbReference type="Pfam" id="PF13545">
    <property type="entry name" value="HTH_Crp_2"/>
    <property type="match status" value="1"/>
</dbReference>
<evidence type="ECO:0000256" key="2">
    <source>
        <dbReference type="ARBA" id="ARBA00023015"/>
    </source>
</evidence>
<keyword evidence="10" id="KW-1185">Reference proteome</keyword>
<comment type="caution">
    <text evidence="9">The sequence shown here is derived from an EMBL/GenBank/DDBJ whole genome shotgun (WGS) entry which is preliminary data.</text>
</comment>
<sequence length="355" mass="40167">MNALKKTVLLIEDNQDIRESTAEILTLADFTVFTAENGKKGIELAQANLPDIILCDIMMPEMDGYSVLYLLHKNENTTDIPFIFLTAKAERADMRKGMEMGADDYLTKPFNDMELLTAIESRLQKRERAIHQANNTVSFTGLLDEARSAKLLNDISGNSRLRSYKKKQNIYMGGDQPLNVYLVKSGKIRSYMLYQDGREIISGIFNTGDFLGYESVLLNTPYPENAEAMEATELFLIPKDEFNTLLFKDRSIAKKFIQLLSGNVQEKQEQLLKLAYDSVRKRVADALINLAEKFEGAAVETCEIKISRDDLAAMVGTANETISRTLTDFKDEKMILKEGSTIKILSVEKLRRIKQ</sequence>
<evidence type="ECO:0000259" key="8">
    <source>
        <dbReference type="PROSITE" id="PS51063"/>
    </source>
</evidence>
<keyword evidence="4" id="KW-0804">Transcription</keyword>
<dbReference type="SUPFAM" id="SSF46785">
    <property type="entry name" value="Winged helix' DNA-binding domain"/>
    <property type="match status" value="1"/>
</dbReference>
<dbReference type="PRINTS" id="PR00034">
    <property type="entry name" value="HTHCRP"/>
</dbReference>
<accession>A0A2T2YNC8</accession>
<evidence type="ECO:0000256" key="5">
    <source>
        <dbReference type="PROSITE-ProRule" id="PRU00169"/>
    </source>
</evidence>
<dbReference type="InterPro" id="IPR014710">
    <property type="entry name" value="RmlC-like_jellyroll"/>
</dbReference>
<name>A0A2T2YNC8_9BACT</name>
<evidence type="ECO:0000256" key="3">
    <source>
        <dbReference type="ARBA" id="ARBA00023125"/>
    </source>
</evidence>
<dbReference type="Gene3D" id="2.60.120.10">
    <property type="entry name" value="Jelly Rolls"/>
    <property type="match status" value="1"/>
</dbReference>
<dbReference type="InterPro" id="IPR018335">
    <property type="entry name" value="Tscrpt_reg_HTH_Crp-type_CS"/>
</dbReference>
<dbReference type="GO" id="GO:0003700">
    <property type="term" value="F:DNA-binding transcription factor activity"/>
    <property type="evidence" value="ECO:0007669"/>
    <property type="project" value="InterPro"/>
</dbReference>
<evidence type="ECO:0000259" key="7">
    <source>
        <dbReference type="PROSITE" id="PS50110"/>
    </source>
</evidence>
<dbReference type="PROSITE" id="PS51063">
    <property type="entry name" value="HTH_CRP_2"/>
    <property type="match status" value="1"/>
</dbReference>
<dbReference type="PROSITE" id="PS50110">
    <property type="entry name" value="RESPONSE_REGULATORY"/>
    <property type="match status" value="1"/>
</dbReference>
<dbReference type="PANTHER" id="PTHR43547">
    <property type="entry name" value="TWO-COMPONENT HISTIDINE KINASE"/>
    <property type="match status" value="1"/>
</dbReference>
<dbReference type="PROSITE" id="PS50042">
    <property type="entry name" value="CNMP_BINDING_3"/>
    <property type="match status" value="1"/>
</dbReference>
<gene>
    <name evidence="9" type="ORF">AHMF7605_27730</name>
</gene>
<evidence type="ECO:0000256" key="4">
    <source>
        <dbReference type="ARBA" id="ARBA00023163"/>
    </source>
</evidence>
<evidence type="ECO:0000313" key="10">
    <source>
        <dbReference type="Proteomes" id="UP000240357"/>
    </source>
</evidence>
<dbReference type="Gene3D" id="1.10.10.10">
    <property type="entry name" value="Winged helix-like DNA-binding domain superfamily/Winged helix DNA-binding domain"/>
    <property type="match status" value="1"/>
</dbReference>
<dbReference type="EMBL" id="PYFT01000001">
    <property type="protein sequence ID" value="PSR57005.1"/>
    <property type="molecule type" value="Genomic_DNA"/>
</dbReference>
<dbReference type="SMART" id="SM00100">
    <property type="entry name" value="cNMP"/>
    <property type="match status" value="1"/>
</dbReference>
<keyword evidence="3" id="KW-0238">DNA-binding</keyword>
<keyword evidence="2" id="KW-0805">Transcription regulation</keyword>
<dbReference type="CDD" id="cd00038">
    <property type="entry name" value="CAP_ED"/>
    <property type="match status" value="1"/>
</dbReference>
<dbReference type="OrthoDB" id="9127033at2"/>
<dbReference type="PANTHER" id="PTHR43547:SF2">
    <property type="entry name" value="HYBRID SIGNAL TRANSDUCTION HISTIDINE KINASE C"/>
    <property type="match status" value="1"/>
</dbReference>
<feature type="modified residue" description="4-aspartylphosphate" evidence="5">
    <location>
        <position position="56"/>
    </location>
</feature>
<dbReference type="AlphaFoldDB" id="A0A2T2YNC8"/>
<dbReference type="InterPro" id="IPR000595">
    <property type="entry name" value="cNMP-bd_dom"/>
</dbReference>
<dbReference type="Proteomes" id="UP000240357">
    <property type="component" value="Unassembled WGS sequence"/>
</dbReference>
<evidence type="ECO:0000313" key="9">
    <source>
        <dbReference type="EMBL" id="PSR57005.1"/>
    </source>
</evidence>
<proteinExistence type="predicted"/>
<dbReference type="InterPro" id="IPR012318">
    <property type="entry name" value="HTH_CRP"/>
</dbReference>
<dbReference type="RefSeq" id="WP_106933176.1">
    <property type="nucleotide sequence ID" value="NZ_PYFT01000001.1"/>
</dbReference>
<dbReference type="InterPro" id="IPR036390">
    <property type="entry name" value="WH_DNA-bd_sf"/>
</dbReference>
<feature type="domain" description="Cyclic nucleotide-binding" evidence="6">
    <location>
        <begin position="139"/>
        <end position="263"/>
    </location>
</feature>
<dbReference type="InterPro" id="IPR018490">
    <property type="entry name" value="cNMP-bd_dom_sf"/>
</dbReference>
<protein>
    <submittedName>
        <fullName evidence="9">Transcriptional regulator</fullName>
    </submittedName>
</protein>
<dbReference type="SUPFAM" id="SSF51206">
    <property type="entry name" value="cAMP-binding domain-like"/>
    <property type="match status" value="1"/>
</dbReference>
<dbReference type="SMART" id="SM00448">
    <property type="entry name" value="REC"/>
    <property type="match status" value="1"/>
</dbReference>
<feature type="domain" description="Response regulatory" evidence="7">
    <location>
        <begin position="7"/>
        <end position="123"/>
    </location>
</feature>
<dbReference type="SUPFAM" id="SSF52172">
    <property type="entry name" value="CheY-like"/>
    <property type="match status" value="1"/>
</dbReference>
<evidence type="ECO:0000259" key="6">
    <source>
        <dbReference type="PROSITE" id="PS50042"/>
    </source>
</evidence>
<dbReference type="InterPro" id="IPR011006">
    <property type="entry name" value="CheY-like_superfamily"/>
</dbReference>
<dbReference type="PROSITE" id="PS00042">
    <property type="entry name" value="HTH_CRP_1"/>
    <property type="match status" value="1"/>
</dbReference>
<dbReference type="Pfam" id="PF00072">
    <property type="entry name" value="Response_reg"/>
    <property type="match status" value="1"/>
</dbReference>
<dbReference type="GO" id="GO:0000155">
    <property type="term" value="F:phosphorelay sensor kinase activity"/>
    <property type="evidence" value="ECO:0007669"/>
    <property type="project" value="TreeGrafter"/>
</dbReference>
<keyword evidence="1 5" id="KW-0597">Phosphoprotein</keyword>
<dbReference type="InterPro" id="IPR001789">
    <property type="entry name" value="Sig_transdc_resp-reg_receiver"/>
</dbReference>
<organism evidence="9 10">
    <name type="scientific">Adhaeribacter arboris</name>
    <dbReference type="NCBI Taxonomy" id="2072846"/>
    <lineage>
        <taxon>Bacteria</taxon>
        <taxon>Pseudomonadati</taxon>
        <taxon>Bacteroidota</taxon>
        <taxon>Cytophagia</taxon>
        <taxon>Cytophagales</taxon>
        <taxon>Hymenobacteraceae</taxon>
        <taxon>Adhaeribacter</taxon>
    </lineage>
</organism>
<feature type="domain" description="HTH crp-type" evidence="8">
    <location>
        <begin position="277"/>
        <end position="348"/>
    </location>
</feature>
<dbReference type="CDD" id="cd17574">
    <property type="entry name" value="REC_OmpR"/>
    <property type="match status" value="1"/>
</dbReference>
<dbReference type="Pfam" id="PF00027">
    <property type="entry name" value="cNMP_binding"/>
    <property type="match status" value="1"/>
</dbReference>
<dbReference type="InterPro" id="IPR036388">
    <property type="entry name" value="WH-like_DNA-bd_sf"/>
</dbReference>
<reference evidence="9 10" key="1">
    <citation type="submission" date="2018-03" db="EMBL/GenBank/DDBJ databases">
        <title>Adhaeribacter sp. HMF7605 Genome sequencing and assembly.</title>
        <authorList>
            <person name="Kang H."/>
            <person name="Kang J."/>
            <person name="Cha I."/>
            <person name="Kim H."/>
            <person name="Joh K."/>
        </authorList>
    </citation>
    <scope>NUCLEOTIDE SEQUENCE [LARGE SCALE GENOMIC DNA]</scope>
    <source>
        <strain evidence="9 10">HMF7605</strain>
    </source>
</reference>
<dbReference type="Gene3D" id="3.40.50.2300">
    <property type="match status" value="1"/>
</dbReference>
<evidence type="ECO:0000256" key="1">
    <source>
        <dbReference type="ARBA" id="ARBA00022553"/>
    </source>
</evidence>
<dbReference type="SMART" id="SM00419">
    <property type="entry name" value="HTH_CRP"/>
    <property type="match status" value="1"/>
</dbReference>
<dbReference type="GO" id="GO:0003677">
    <property type="term" value="F:DNA binding"/>
    <property type="evidence" value="ECO:0007669"/>
    <property type="project" value="UniProtKB-KW"/>
</dbReference>